<protein>
    <submittedName>
        <fullName evidence="2">Polyketide cyclase</fullName>
    </submittedName>
</protein>
<name>A0A3A8A692_9HYPH</name>
<evidence type="ECO:0000313" key="2">
    <source>
        <dbReference type="EMBL" id="RKF05792.1"/>
    </source>
</evidence>
<feature type="chain" id="PRO_5018710273" evidence="1">
    <location>
        <begin position="21"/>
        <end position="156"/>
    </location>
</feature>
<dbReference type="PANTHER" id="PTHR38436:SF1">
    <property type="entry name" value="ESTER CYCLASE"/>
    <property type="match status" value="1"/>
</dbReference>
<gene>
    <name evidence="2" type="ORF">DEM25_014485</name>
</gene>
<organism evidence="2 3">
    <name type="scientific">Oceaniradius stylonematis</name>
    <dbReference type="NCBI Taxonomy" id="2184161"/>
    <lineage>
        <taxon>Bacteria</taxon>
        <taxon>Pseudomonadati</taxon>
        <taxon>Pseudomonadota</taxon>
        <taxon>Alphaproteobacteria</taxon>
        <taxon>Hyphomicrobiales</taxon>
        <taxon>Ahrensiaceae</taxon>
        <taxon>Oceaniradius</taxon>
    </lineage>
</organism>
<keyword evidence="3" id="KW-1185">Reference proteome</keyword>
<comment type="caution">
    <text evidence="2">The sequence shown here is derived from an EMBL/GenBank/DDBJ whole genome shotgun (WGS) entry which is preliminary data.</text>
</comment>
<dbReference type="AlphaFoldDB" id="A0A3A8A692"/>
<accession>A0A3A8A692</accession>
<feature type="signal peptide" evidence="1">
    <location>
        <begin position="1"/>
        <end position="20"/>
    </location>
</feature>
<keyword evidence="1" id="KW-0732">Signal</keyword>
<evidence type="ECO:0000313" key="3">
    <source>
        <dbReference type="Proteomes" id="UP000246132"/>
    </source>
</evidence>
<reference evidence="2 3" key="1">
    <citation type="journal article" date="2018" name="Int. J. Syst. Bacteriol.">
        <title>Oceaniradius stylonemae gen. nov., sp. nov., isolated from a red alga, Stylonema cornu-cervi.</title>
        <authorList>
            <person name="Jeong S."/>
        </authorList>
    </citation>
    <scope>NUCLEOTIDE SEQUENCE [LARGE SCALE GENOMIC DNA]</scope>
    <source>
        <strain evidence="2 3">StC1</strain>
    </source>
</reference>
<evidence type="ECO:0000256" key="1">
    <source>
        <dbReference type="SAM" id="SignalP"/>
    </source>
</evidence>
<dbReference type="EMBL" id="QFWV02000008">
    <property type="protein sequence ID" value="RKF05792.1"/>
    <property type="molecule type" value="Genomic_DNA"/>
</dbReference>
<dbReference type="InterPro" id="IPR032710">
    <property type="entry name" value="NTF2-like_dom_sf"/>
</dbReference>
<proteinExistence type="predicted"/>
<dbReference type="Gene3D" id="3.10.450.50">
    <property type="match status" value="1"/>
</dbReference>
<sequence>MRMTLAAALVFAALGSPALASDQETVRAFYTDVLTDPAGTTEERYYELFSPDVVSIPAPPGGEGAQGMLNTIAFLGQVVPDLVWEPQEIIDLDDGRFVVRSLFRGTPVGPFFGVDPATGKSFEAMSIDILTVENGRIVLTYHLEDWTSVVAQLTAE</sequence>
<dbReference type="GO" id="GO:0030638">
    <property type="term" value="P:polyketide metabolic process"/>
    <property type="evidence" value="ECO:0007669"/>
    <property type="project" value="InterPro"/>
</dbReference>
<dbReference type="RefSeq" id="WP_109766416.1">
    <property type="nucleotide sequence ID" value="NZ_JASHJQ010000020.1"/>
</dbReference>
<dbReference type="Proteomes" id="UP000246132">
    <property type="component" value="Unassembled WGS sequence"/>
</dbReference>
<dbReference type="SUPFAM" id="SSF54427">
    <property type="entry name" value="NTF2-like"/>
    <property type="match status" value="1"/>
</dbReference>
<dbReference type="InterPro" id="IPR009959">
    <property type="entry name" value="Cyclase_SnoaL-like"/>
</dbReference>
<dbReference type="Pfam" id="PF07366">
    <property type="entry name" value="SnoaL"/>
    <property type="match status" value="1"/>
</dbReference>
<dbReference type="PANTHER" id="PTHR38436">
    <property type="entry name" value="POLYKETIDE CYCLASE SNOAL-LIKE DOMAIN"/>
    <property type="match status" value="1"/>
</dbReference>